<feature type="compositionally biased region" description="Basic and acidic residues" evidence="1">
    <location>
        <begin position="51"/>
        <end position="61"/>
    </location>
</feature>
<gene>
    <name evidence="2" type="ORF">JYU34_022406</name>
</gene>
<feature type="compositionally biased region" description="Polar residues" evidence="1">
    <location>
        <begin position="20"/>
        <end position="29"/>
    </location>
</feature>
<keyword evidence="3" id="KW-1185">Reference proteome</keyword>
<proteinExistence type="predicted"/>
<dbReference type="Proteomes" id="UP000823941">
    <property type="component" value="Chromosome 31"/>
</dbReference>
<reference evidence="2 3" key="1">
    <citation type="submission" date="2021-06" db="EMBL/GenBank/DDBJ databases">
        <title>A haploid diamondback moth (Plutella xylostella L.) genome assembly resolves 31 chromosomes and identifies a diamide resistance mutation.</title>
        <authorList>
            <person name="Ward C.M."/>
            <person name="Perry K.D."/>
            <person name="Baker G."/>
            <person name="Powis K."/>
            <person name="Heckel D.G."/>
            <person name="Baxter S.W."/>
        </authorList>
    </citation>
    <scope>NUCLEOTIDE SEQUENCE [LARGE SCALE GENOMIC DNA]</scope>
    <source>
        <strain evidence="2 3">LV</strain>
        <tissue evidence="2">Single pupa</tissue>
    </source>
</reference>
<name>A0ABQ7PQV1_PLUXY</name>
<sequence>MFRDVGHRHIDQLRQRHRSSLVNPSTPITGQPGDEDTQVEEWVSPPTSPQVDDHLVRRDAEASTAEAVPATVSAADERDRGPPSPAVPCRKNPVRQCRLQNPPEYKT</sequence>
<evidence type="ECO:0000313" key="3">
    <source>
        <dbReference type="Proteomes" id="UP000823941"/>
    </source>
</evidence>
<accession>A0ABQ7PQV1</accession>
<feature type="region of interest" description="Disordered" evidence="1">
    <location>
        <begin position="1"/>
        <end position="107"/>
    </location>
</feature>
<comment type="caution">
    <text evidence="2">The sequence shown here is derived from an EMBL/GenBank/DDBJ whole genome shotgun (WGS) entry which is preliminary data.</text>
</comment>
<feature type="compositionally biased region" description="Basic and acidic residues" evidence="1">
    <location>
        <begin position="1"/>
        <end position="14"/>
    </location>
</feature>
<organism evidence="2 3">
    <name type="scientific">Plutella xylostella</name>
    <name type="common">Diamondback moth</name>
    <name type="synonym">Plutella maculipennis</name>
    <dbReference type="NCBI Taxonomy" id="51655"/>
    <lineage>
        <taxon>Eukaryota</taxon>
        <taxon>Metazoa</taxon>
        <taxon>Ecdysozoa</taxon>
        <taxon>Arthropoda</taxon>
        <taxon>Hexapoda</taxon>
        <taxon>Insecta</taxon>
        <taxon>Pterygota</taxon>
        <taxon>Neoptera</taxon>
        <taxon>Endopterygota</taxon>
        <taxon>Lepidoptera</taxon>
        <taxon>Glossata</taxon>
        <taxon>Ditrysia</taxon>
        <taxon>Yponomeutoidea</taxon>
        <taxon>Plutellidae</taxon>
        <taxon>Plutella</taxon>
    </lineage>
</organism>
<protein>
    <submittedName>
        <fullName evidence="2">Uncharacterized protein</fullName>
    </submittedName>
</protein>
<evidence type="ECO:0000256" key="1">
    <source>
        <dbReference type="SAM" id="MobiDB-lite"/>
    </source>
</evidence>
<evidence type="ECO:0000313" key="2">
    <source>
        <dbReference type="EMBL" id="KAG7295363.1"/>
    </source>
</evidence>
<dbReference type="EMBL" id="JAHIBW010000031">
    <property type="protein sequence ID" value="KAG7295363.1"/>
    <property type="molecule type" value="Genomic_DNA"/>
</dbReference>